<evidence type="ECO:0000313" key="1">
    <source>
        <dbReference type="EMBL" id="MBX26590.1"/>
    </source>
</evidence>
<sequence>MMLNLTIRYCVQERTSTHKHLQPEAYTCQSKFKS</sequence>
<accession>A0A2P2M8P2</accession>
<protein>
    <submittedName>
        <fullName evidence="1">Uncharacterized protein</fullName>
    </submittedName>
</protein>
<reference evidence="1" key="1">
    <citation type="submission" date="2018-02" db="EMBL/GenBank/DDBJ databases">
        <title>Rhizophora mucronata_Transcriptome.</title>
        <authorList>
            <person name="Meera S.P."/>
            <person name="Sreeshan A."/>
            <person name="Augustine A."/>
        </authorList>
    </citation>
    <scope>NUCLEOTIDE SEQUENCE</scope>
    <source>
        <tissue evidence="1">Leaf</tissue>
    </source>
</reference>
<proteinExistence type="predicted"/>
<dbReference type="AlphaFoldDB" id="A0A2P2M8P2"/>
<dbReference type="EMBL" id="GGEC01046106">
    <property type="protein sequence ID" value="MBX26590.1"/>
    <property type="molecule type" value="Transcribed_RNA"/>
</dbReference>
<name>A0A2P2M8P2_RHIMU</name>
<organism evidence="1">
    <name type="scientific">Rhizophora mucronata</name>
    <name type="common">Asiatic mangrove</name>
    <dbReference type="NCBI Taxonomy" id="61149"/>
    <lineage>
        <taxon>Eukaryota</taxon>
        <taxon>Viridiplantae</taxon>
        <taxon>Streptophyta</taxon>
        <taxon>Embryophyta</taxon>
        <taxon>Tracheophyta</taxon>
        <taxon>Spermatophyta</taxon>
        <taxon>Magnoliopsida</taxon>
        <taxon>eudicotyledons</taxon>
        <taxon>Gunneridae</taxon>
        <taxon>Pentapetalae</taxon>
        <taxon>rosids</taxon>
        <taxon>fabids</taxon>
        <taxon>Malpighiales</taxon>
        <taxon>Rhizophoraceae</taxon>
        <taxon>Rhizophora</taxon>
    </lineage>
</organism>